<sequence length="109" mass="12727">MPAQFQRSLMRRSKGKEFKYINYKSKLAECRDRKQTVSRRKGLKRWAVPPVLRLFLFLRISVVHRGSSKREEKRKRETTRLDEVLAACGIIKIQPKEGRATIGVGAKRT</sequence>
<dbReference type="EMBL" id="JADYXP020000022">
    <property type="protein sequence ID" value="KAL0102640.1"/>
    <property type="molecule type" value="Genomic_DNA"/>
</dbReference>
<accession>A0AAW2EI48</accession>
<keyword evidence="2" id="KW-1185">Reference proteome</keyword>
<protein>
    <submittedName>
        <fullName evidence="1">Uncharacterized protein</fullName>
    </submittedName>
</protein>
<gene>
    <name evidence="1" type="ORF">PUN28_018137</name>
</gene>
<proteinExistence type="predicted"/>
<evidence type="ECO:0000313" key="1">
    <source>
        <dbReference type="EMBL" id="KAL0102640.1"/>
    </source>
</evidence>
<name>A0AAW2EI48_9HYME</name>
<dbReference type="AlphaFoldDB" id="A0AAW2EI48"/>
<comment type="caution">
    <text evidence="1">The sequence shown here is derived from an EMBL/GenBank/DDBJ whole genome shotgun (WGS) entry which is preliminary data.</text>
</comment>
<reference evidence="1 2" key="1">
    <citation type="submission" date="2023-03" db="EMBL/GenBank/DDBJ databases">
        <title>High recombination rates correlate with genetic variation in Cardiocondyla obscurior ants.</title>
        <authorList>
            <person name="Errbii M."/>
        </authorList>
    </citation>
    <scope>NUCLEOTIDE SEQUENCE [LARGE SCALE GENOMIC DNA]</scope>
    <source>
        <strain evidence="1">Alpha-2009</strain>
        <tissue evidence="1">Whole body</tissue>
    </source>
</reference>
<organism evidence="1 2">
    <name type="scientific">Cardiocondyla obscurior</name>
    <dbReference type="NCBI Taxonomy" id="286306"/>
    <lineage>
        <taxon>Eukaryota</taxon>
        <taxon>Metazoa</taxon>
        <taxon>Ecdysozoa</taxon>
        <taxon>Arthropoda</taxon>
        <taxon>Hexapoda</taxon>
        <taxon>Insecta</taxon>
        <taxon>Pterygota</taxon>
        <taxon>Neoptera</taxon>
        <taxon>Endopterygota</taxon>
        <taxon>Hymenoptera</taxon>
        <taxon>Apocrita</taxon>
        <taxon>Aculeata</taxon>
        <taxon>Formicoidea</taxon>
        <taxon>Formicidae</taxon>
        <taxon>Myrmicinae</taxon>
        <taxon>Cardiocondyla</taxon>
    </lineage>
</organism>
<dbReference type="Proteomes" id="UP001430953">
    <property type="component" value="Unassembled WGS sequence"/>
</dbReference>
<evidence type="ECO:0000313" key="2">
    <source>
        <dbReference type="Proteomes" id="UP001430953"/>
    </source>
</evidence>